<evidence type="ECO:0000313" key="3">
    <source>
        <dbReference type="EMBL" id="CAG2194013.1"/>
    </source>
</evidence>
<keyword evidence="1" id="KW-0175">Coiled coil</keyword>
<dbReference type="EMBL" id="CAJPWZ010000469">
    <property type="protein sequence ID" value="CAG2194013.1"/>
    <property type="molecule type" value="Genomic_DNA"/>
</dbReference>
<name>A0A8S3QBL6_MYTED</name>
<dbReference type="PANTHER" id="PTHR47331">
    <property type="entry name" value="PHD-TYPE DOMAIN-CONTAINING PROTEIN"/>
    <property type="match status" value="1"/>
</dbReference>
<dbReference type="PANTHER" id="PTHR47331:SF6">
    <property type="entry name" value="DOUBLECORTIN DOMAIN-CONTAINING PROTEIN"/>
    <property type="match status" value="1"/>
</dbReference>
<organism evidence="3 4">
    <name type="scientific">Mytilus edulis</name>
    <name type="common">Blue mussel</name>
    <dbReference type="NCBI Taxonomy" id="6550"/>
    <lineage>
        <taxon>Eukaryota</taxon>
        <taxon>Metazoa</taxon>
        <taxon>Spiralia</taxon>
        <taxon>Lophotrochozoa</taxon>
        <taxon>Mollusca</taxon>
        <taxon>Bivalvia</taxon>
        <taxon>Autobranchia</taxon>
        <taxon>Pteriomorphia</taxon>
        <taxon>Mytilida</taxon>
        <taxon>Mytiloidea</taxon>
        <taxon>Mytilidae</taxon>
        <taxon>Mytilinae</taxon>
        <taxon>Mytilus</taxon>
    </lineage>
</organism>
<keyword evidence="4" id="KW-1185">Reference proteome</keyword>
<feature type="coiled-coil region" evidence="1">
    <location>
        <begin position="101"/>
        <end position="137"/>
    </location>
</feature>
<proteinExistence type="predicted"/>
<feature type="region of interest" description="Disordered" evidence="2">
    <location>
        <begin position="164"/>
        <end position="203"/>
    </location>
</feature>
<evidence type="ECO:0000313" key="4">
    <source>
        <dbReference type="Proteomes" id="UP000683360"/>
    </source>
</evidence>
<dbReference type="AlphaFoldDB" id="A0A8S3QBL6"/>
<accession>A0A8S3QBL6</accession>
<evidence type="ECO:0000256" key="2">
    <source>
        <dbReference type="SAM" id="MobiDB-lite"/>
    </source>
</evidence>
<dbReference type="Proteomes" id="UP000683360">
    <property type="component" value="Unassembled WGS sequence"/>
</dbReference>
<reference evidence="3" key="1">
    <citation type="submission" date="2021-03" db="EMBL/GenBank/DDBJ databases">
        <authorList>
            <person name="Bekaert M."/>
        </authorList>
    </citation>
    <scope>NUCLEOTIDE SEQUENCE</scope>
</reference>
<feature type="compositionally biased region" description="Polar residues" evidence="2">
    <location>
        <begin position="172"/>
        <end position="201"/>
    </location>
</feature>
<comment type="caution">
    <text evidence="3">The sequence shown here is derived from an EMBL/GenBank/DDBJ whole genome shotgun (WGS) entry which is preliminary data.</text>
</comment>
<sequence length="492" mass="54554">MSQAEGHAFSDKLQSFCESRDDYDKSLDKNIQLVKQLLSDFDECFDQVHASNKPSPQRSSSVQASPDRSLPVQQSFCIGSPVPQQPSVSTDSVTLASTATQQRQSKELEAKRIRLKCLETEIEIRKQTAELEALLELKSAQSDYLLSLDDHDQTLVKQIDSDERFRSDTKTDSNNNNHVTFSSSTPHGQASQKFTSDNYEQPSHIEPVSTLNASASAFKPKTIDDSTLQSATGLSRFLIKKDLILNRLSKFDDNPMLYVSWKITLHVEVSVQEGEGTKDSGDDVKVTCTQVCGYPENTSKSCAKIIPVRIVNHNMPEKHRIVYAMIDDQSSHTLATSNLFNAFQDHGPDINYSLISCAGKVQASENPADLATRPFSASDLPSSKWIRGPSCLTTNLKTTDDLNFPLVDPDIDKEVRTVISTAKSTLHVSTSCLLCNSIDKFSKWSKLVCLVRLMKGCMRRKSGDKSAVTTEEAEIVDCGFKTCAKRMFSHGT</sequence>
<gene>
    <name evidence="3" type="ORF">MEDL_9107</name>
</gene>
<protein>
    <submittedName>
        <fullName evidence="3">Uncharacterized protein</fullName>
    </submittedName>
</protein>
<evidence type="ECO:0000256" key="1">
    <source>
        <dbReference type="SAM" id="Coils"/>
    </source>
</evidence>